<protein>
    <recommendedName>
        <fullName evidence="4">DUF4138 domain-containing protein</fullName>
    </recommendedName>
</protein>
<dbReference type="Pfam" id="PF13595">
    <property type="entry name" value="DUF4138"/>
    <property type="match status" value="1"/>
</dbReference>
<name>A0A1H5MT26_9FLAO</name>
<evidence type="ECO:0008006" key="4">
    <source>
        <dbReference type="Google" id="ProtNLM"/>
    </source>
</evidence>
<gene>
    <name evidence="2" type="ORF">SAMN04488034_10387</name>
</gene>
<feature type="signal peptide" evidence="1">
    <location>
        <begin position="1"/>
        <end position="20"/>
    </location>
</feature>
<dbReference type="Proteomes" id="UP000199448">
    <property type="component" value="Unassembled WGS sequence"/>
</dbReference>
<reference evidence="2 3" key="1">
    <citation type="submission" date="2016-10" db="EMBL/GenBank/DDBJ databases">
        <authorList>
            <person name="de Groot N.N."/>
        </authorList>
    </citation>
    <scope>NUCLEOTIDE SEQUENCE [LARGE SCALE GENOMIC DNA]</scope>
    <source>
        <strain evidence="2 3">DSM 23553</strain>
    </source>
</reference>
<accession>A0A1H5MT26</accession>
<evidence type="ECO:0000313" key="2">
    <source>
        <dbReference type="EMBL" id="SEE92413.1"/>
    </source>
</evidence>
<keyword evidence="1" id="KW-0732">Signal</keyword>
<proteinExistence type="predicted"/>
<dbReference type="STRING" id="390640.SAMN04488034_10387"/>
<feature type="chain" id="PRO_5011496777" description="DUF4138 domain-containing protein" evidence="1">
    <location>
        <begin position="21"/>
        <end position="273"/>
    </location>
</feature>
<organism evidence="2 3">
    <name type="scientific">Salinimicrobium catena</name>
    <dbReference type="NCBI Taxonomy" id="390640"/>
    <lineage>
        <taxon>Bacteria</taxon>
        <taxon>Pseudomonadati</taxon>
        <taxon>Bacteroidota</taxon>
        <taxon>Flavobacteriia</taxon>
        <taxon>Flavobacteriales</taxon>
        <taxon>Flavobacteriaceae</taxon>
        <taxon>Salinimicrobium</taxon>
    </lineage>
</organism>
<keyword evidence="3" id="KW-1185">Reference proteome</keyword>
<evidence type="ECO:0000313" key="3">
    <source>
        <dbReference type="Proteomes" id="UP000199448"/>
    </source>
</evidence>
<dbReference type="OrthoDB" id="1451423at2"/>
<evidence type="ECO:0000256" key="1">
    <source>
        <dbReference type="SAM" id="SignalP"/>
    </source>
</evidence>
<dbReference type="AlphaFoldDB" id="A0A1H5MT26"/>
<dbReference type="EMBL" id="FNUG01000003">
    <property type="protein sequence ID" value="SEE92413.1"/>
    <property type="molecule type" value="Genomic_DNA"/>
</dbReference>
<dbReference type="InterPro" id="IPR022298">
    <property type="entry name" value="Conjug_transposon_TraN"/>
</dbReference>
<dbReference type="RefSeq" id="WP_093113049.1">
    <property type="nucleotide sequence ID" value="NZ_FNGG01000003.1"/>
</dbReference>
<sequence length="273" mass="31641">MKQLFLGVLGLLFFTGTAQTVDTIYVNENQNTALFFPEKVRQGIVGSENFVFSYSQEKPQYFGLLKGVRGSTSNLLVLTQDGQIYSYVLSYRAHLPYFNYFIGIEESIGNEKPLKEKVFAALVEDTMDVTQRGKDPKTEKNALKMRAEYHLKNSKGEIKSRKKKGLKLAVGDMNYFKDEVYLVVALENQSGITFEPDYLNVYISRGNRKRNASYQKLLLEPIYIHQFPPNIYHHQEKKFVLVFPKFTLGENEELELEVREKKGSRWLRMKFKG</sequence>